<proteinExistence type="predicted"/>
<dbReference type="EMBL" id="MFIZ01000024">
    <property type="protein sequence ID" value="OGG11556.1"/>
    <property type="molecule type" value="Genomic_DNA"/>
</dbReference>
<keyword evidence="1" id="KW-1133">Transmembrane helix</keyword>
<evidence type="ECO:0000256" key="1">
    <source>
        <dbReference type="SAM" id="Phobius"/>
    </source>
</evidence>
<name>A0A1F5ZGD4_9BACT</name>
<dbReference type="Pfam" id="PF18914">
    <property type="entry name" value="DUF5666"/>
    <property type="match status" value="1"/>
</dbReference>
<protein>
    <recommendedName>
        <fullName evidence="2">DUF5666 domain-containing protein</fullName>
    </recommendedName>
</protein>
<dbReference type="STRING" id="1798370.A2Z00_04960"/>
<feature type="domain" description="DUF5666" evidence="2">
    <location>
        <begin position="60"/>
        <end position="123"/>
    </location>
</feature>
<keyword evidence="1" id="KW-0812">Transmembrane</keyword>
<reference evidence="3 4" key="1">
    <citation type="journal article" date="2016" name="Nat. Commun.">
        <title>Thousands of microbial genomes shed light on interconnected biogeochemical processes in an aquifer system.</title>
        <authorList>
            <person name="Anantharaman K."/>
            <person name="Brown C.T."/>
            <person name="Hug L.A."/>
            <person name="Sharon I."/>
            <person name="Castelle C.J."/>
            <person name="Probst A.J."/>
            <person name="Thomas B.C."/>
            <person name="Singh A."/>
            <person name="Wilkins M.J."/>
            <person name="Karaoz U."/>
            <person name="Brodie E.L."/>
            <person name="Williams K.H."/>
            <person name="Hubbard S.S."/>
            <person name="Banfield J.F."/>
        </authorList>
    </citation>
    <scope>NUCLEOTIDE SEQUENCE [LARGE SCALE GENOMIC DNA]</scope>
</reference>
<organism evidence="3 4">
    <name type="scientific">Candidatus Gottesmanbacteria bacterium RBG_13_45_10</name>
    <dbReference type="NCBI Taxonomy" id="1798370"/>
    <lineage>
        <taxon>Bacteria</taxon>
        <taxon>Candidatus Gottesmaniibacteriota</taxon>
    </lineage>
</organism>
<dbReference type="AlphaFoldDB" id="A0A1F5ZGD4"/>
<dbReference type="Proteomes" id="UP000177268">
    <property type="component" value="Unassembled WGS sequence"/>
</dbReference>
<sequence>MKNNTIITIVLLVIVGAVAFFAGIKYQQGQRPASFGQFGDGQGQRPGNNRNGGLRPVVGQILNSDDKSITIKLQDGSSVIAILSSNTSINKADQASLADLKNGERVAVYGQTNADGSVTAQNIQLNPMLRGENSTPPASPTTNQ</sequence>
<comment type="caution">
    <text evidence="3">The sequence shown here is derived from an EMBL/GenBank/DDBJ whole genome shotgun (WGS) entry which is preliminary data.</text>
</comment>
<evidence type="ECO:0000313" key="3">
    <source>
        <dbReference type="EMBL" id="OGG11556.1"/>
    </source>
</evidence>
<accession>A0A1F5ZGD4</accession>
<feature type="transmembrane region" description="Helical" evidence="1">
    <location>
        <begin position="6"/>
        <end position="24"/>
    </location>
</feature>
<dbReference type="InterPro" id="IPR043724">
    <property type="entry name" value="DUF5666"/>
</dbReference>
<keyword evidence="1" id="KW-0472">Membrane</keyword>
<evidence type="ECO:0000313" key="4">
    <source>
        <dbReference type="Proteomes" id="UP000177268"/>
    </source>
</evidence>
<evidence type="ECO:0000259" key="2">
    <source>
        <dbReference type="Pfam" id="PF18914"/>
    </source>
</evidence>
<gene>
    <name evidence="3" type="ORF">A2Z00_04960</name>
</gene>